<accession>A0A378QYW7</accession>
<keyword evidence="1" id="KW-0812">Transmembrane</keyword>
<dbReference type="AlphaFoldDB" id="A0A378QYW7"/>
<evidence type="ECO:0000256" key="1">
    <source>
        <dbReference type="SAM" id="Phobius"/>
    </source>
</evidence>
<feature type="transmembrane region" description="Helical" evidence="1">
    <location>
        <begin position="21"/>
        <end position="40"/>
    </location>
</feature>
<gene>
    <name evidence="2" type="ORF">NCTC12877_00930</name>
</gene>
<dbReference type="Proteomes" id="UP000254065">
    <property type="component" value="Unassembled WGS sequence"/>
</dbReference>
<name>A0A378QYW7_9GAMM</name>
<dbReference type="EMBL" id="UGQB01000004">
    <property type="protein sequence ID" value="STZ07948.1"/>
    <property type="molecule type" value="Genomic_DNA"/>
</dbReference>
<dbReference type="GO" id="GO:0005886">
    <property type="term" value="C:plasma membrane"/>
    <property type="evidence" value="ECO:0007669"/>
    <property type="project" value="UniProtKB-SubCell"/>
</dbReference>
<keyword evidence="1" id="KW-0472">Membrane</keyword>
<feature type="transmembrane region" description="Helical" evidence="1">
    <location>
        <begin position="108"/>
        <end position="130"/>
    </location>
</feature>
<feature type="transmembrane region" description="Helical" evidence="1">
    <location>
        <begin position="46"/>
        <end position="65"/>
    </location>
</feature>
<evidence type="ECO:0000313" key="2">
    <source>
        <dbReference type="EMBL" id="STZ07948.1"/>
    </source>
</evidence>
<proteinExistence type="predicted"/>
<organism evidence="2 3">
    <name type="scientific">Moraxella caprae</name>
    <dbReference type="NCBI Taxonomy" id="90240"/>
    <lineage>
        <taxon>Bacteria</taxon>
        <taxon>Pseudomonadati</taxon>
        <taxon>Pseudomonadota</taxon>
        <taxon>Gammaproteobacteria</taxon>
        <taxon>Moraxellales</taxon>
        <taxon>Moraxellaceae</taxon>
        <taxon>Moraxella</taxon>
    </lineage>
</organism>
<keyword evidence="3" id="KW-1185">Reference proteome</keyword>
<reference evidence="2 3" key="1">
    <citation type="submission" date="2018-06" db="EMBL/GenBank/DDBJ databases">
        <authorList>
            <consortium name="Pathogen Informatics"/>
            <person name="Doyle S."/>
        </authorList>
    </citation>
    <scope>NUCLEOTIDE SEQUENCE [LARGE SCALE GENOMIC DNA]</scope>
    <source>
        <strain evidence="2 3">NCTC12877</strain>
    </source>
</reference>
<sequence>MSKPAQRHQQARVYRLQFRQAWAVLILIGIGFILETLGVAHATKSMASGGLLGYIAQCAFTLIAYRTTGARAGRVIMLNMYLGQMIKWFITLMGFALIFMLAKPIGAFLVILAYFALQVVHVMVMWRIWIIN</sequence>
<feature type="transmembrane region" description="Helical" evidence="1">
    <location>
        <begin position="85"/>
        <end position="102"/>
    </location>
</feature>
<protein>
    <submittedName>
        <fullName evidence="2">F0F1 ATP synthase subunit I</fullName>
    </submittedName>
</protein>
<dbReference type="OrthoDB" id="6649767at2"/>
<dbReference type="RefSeq" id="WP_029102938.1">
    <property type="nucleotide sequence ID" value="NZ_UGQB01000004.1"/>
</dbReference>
<dbReference type="STRING" id="1122244.GCA_000426885_01338"/>
<evidence type="ECO:0000313" key="3">
    <source>
        <dbReference type="Proteomes" id="UP000254065"/>
    </source>
</evidence>
<keyword evidence="1" id="KW-1133">Transmembrane helix</keyword>